<evidence type="ECO:0000259" key="5">
    <source>
        <dbReference type="PROSITE" id="PS51007"/>
    </source>
</evidence>
<dbReference type="InterPro" id="IPR009056">
    <property type="entry name" value="Cyt_c-like_dom"/>
</dbReference>
<keyword evidence="3 4" id="KW-0408">Iron</keyword>
<dbReference type="OrthoDB" id="9794982at2"/>
<keyword evidence="2 4" id="KW-0479">Metal-binding</keyword>
<accession>A0A6I4TFC5</accession>
<name>A0A6I4TFC5_9SPHN</name>
<evidence type="ECO:0000313" key="7">
    <source>
        <dbReference type="Proteomes" id="UP000439522"/>
    </source>
</evidence>
<evidence type="ECO:0000313" key="6">
    <source>
        <dbReference type="EMBL" id="MXO76021.1"/>
    </source>
</evidence>
<feature type="domain" description="Cytochrome c" evidence="5">
    <location>
        <begin position="27"/>
        <end position="118"/>
    </location>
</feature>
<sequence>MGAVLVLAGGLVACKPPPQPRHDLDPAAIARGREAVIKAGCAACHAFPDIDWPKGRAGPALTAFDGVGPIAGTLPNTPGNLAAFVRNSPAAKPGSSMPAMPLTPREARDVAEYLYGIADDR</sequence>
<evidence type="ECO:0000256" key="2">
    <source>
        <dbReference type="ARBA" id="ARBA00022723"/>
    </source>
</evidence>
<comment type="caution">
    <text evidence="6">The sequence shown here is derived from an EMBL/GenBank/DDBJ whole genome shotgun (WGS) entry which is preliminary data.</text>
</comment>
<dbReference type="SUPFAM" id="SSF46626">
    <property type="entry name" value="Cytochrome c"/>
    <property type="match status" value="1"/>
</dbReference>
<dbReference type="AlphaFoldDB" id="A0A6I4TFC5"/>
<dbReference type="InterPro" id="IPR036909">
    <property type="entry name" value="Cyt_c-like_dom_sf"/>
</dbReference>
<keyword evidence="1 4" id="KW-0349">Heme</keyword>
<dbReference type="GO" id="GO:0046872">
    <property type="term" value="F:metal ion binding"/>
    <property type="evidence" value="ECO:0007669"/>
    <property type="project" value="UniProtKB-KW"/>
</dbReference>
<evidence type="ECO:0000256" key="4">
    <source>
        <dbReference type="PROSITE-ProRule" id="PRU00433"/>
    </source>
</evidence>
<dbReference type="EMBL" id="WTZA01000002">
    <property type="protein sequence ID" value="MXO76021.1"/>
    <property type="molecule type" value="Genomic_DNA"/>
</dbReference>
<dbReference type="Proteomes" id="UP000439522">
    <property type="component" value="Unassembled WGS sequence"/>
</dbReference>
<organism evidence="6 7">
    <name type="scientific">Tsuneonella aeria</name>
    <dbReference type="NCBI Taxonomy" id="1837929"/>
    <lineage>
        <taxon>Bacteria</taxon>
        <taxon>Pseudomonadati</taxon>
        <taxon>Pseudomonadota</taxon>
        <taxon>Alphaproteobacteria</taxon>
        <taxon>Sphingomonadales</taxon>
        <taxon>Erythrobacteraceae</taxon>
        <taxon>Tsuneonella</taxon>
    </lineage>
</organism>
<dbReference type="Pfam" id="PF13442">
    <property type="entry name" value="Cytochrome_CBB3"/>
    <property type="match status" value="1"/>
</dbReference>
<protein>
    <submittedName>
        <fullName evidence="6">C-type cytochrome</fullName>
    </submittedName>
</protein>
<dbReference type="Gene3D" id="1.10.760.10">
    <property type="entry name" value="Cytochrome c-like domain"/>
    <property type="match status" value="1"/>
</dbReference>
<proteinExistence type="predicted"/>
<evidence type="ECO:0000256" key="1">
    <source>
        <dbReference type="ARBA" id="ARBA00022617"/>
    </source>
</evidence>
<dbReference type="GO" id="GO:0020037">
    <property type="term" value="F:heme binding"/>
    <property type="evidence" value="ECO:0007669"/>
    <property type="project" value="InterPro"/>
</dbReference>
<dbReference type="GO" id="GO:0009055">
    <property type="term" value="F:electron transfer activity"/>
    <property type="evidence" value="ECO:0007669"/>
    <property type="project" value="InterPro"/>
</dbReference>
<dbReference type="PROSITE" id="PS51007">
    <property type="entry name" value="CYTC"/>
    <property type="match status" value="1"/>
</dbReference>
<evidence type="ECO:0000256" key="3">
    <source>
        <dbReference type="ARBA" id="ARBA00023004"/>
    </source>
</evidence>
<gene>
    <name evidence="6" type="ORF">GRI40_12420</name>
</gene>
<keyword evidence="7" id="KW-1185">Reference proteome</keyword>
<reference evidence="6 7" key="1">
    <citation type="submission" date="2019-12" db="EMBL/GenBank/DDBJ databases">
        <title>Genomic-based taxomic classification of the family Erythrobacteraceae.</title>
        <authorList>
            <person name="Xu L."/>
        </authorList>
    </citation>
    <scope>NUCLEOTIDE SEQUENCE [LARGE SCALE GENOMIC DNA]</scope>
    <source>
        <strain evidence="6 7">100921-2</strain>
    </source>
</reference>